<evidence type="ECO:0000313" key="9">
    <source>
        <dbReference type="EMBL" id="OCS90722.1"/>
    </source>
</evidence>
<accession>A0A1C0YUA0</accession>
<evidence type="ECO:0000313" key="10">
    <source>
        <dbReference type="Proteomes" id="UP000093482"/>
    </source>
</evidence>
<comment type="subcellular location">
    <subcellularLocation>
        <location evidence="1">Cell membrane</location>
        <topology evidence="1">Multi-pass membrane protein</topology>
    </subcellularLocation>
</comment>
<keyword evidence="4 8" id="KW-0812">Transmembrane</keyword>
<keyword evidence="5 8" id="KW-1133">Transmembrane helix</keyword>
<evidence type="ECO:0000256" key="6">
    <source>
        <dbReference type="ARBA" id="ARBA00023136"/>
    </source>
</evidence>
<keyword evidence="7" id="KW-0479">Metal-binding</keyword>
<feature type="transmembrane region" description="Helical" evidence="8">
    <location>
        <begin position="194"/>
        <end position="212"/>
    </location>
</feature>
<keyword evidence="7" id="KW-0862">Zinc</keyword>
<dbReference type="PANTHER" id="PTHR20855">
    <property type="entry name" value="ADIPOR/PROGESTIN RECEPTOR-RELATED"/>
    <property type="match status" value="1"/>
</dbReference>
<dbReference type="GO" id="GO:0046872">
    <property type="term" value="F:metal ion binding"/>
    <property type="evidence" value="ECO:0007669"/>
    <property type="project" value="UniProtKB-KW"/>
</dbReference>
<keyword evidence="3" id="KW-1003">Cell membrane</keyword>
<organism evidence="9 10">
    <name type="scientific">Caryophanon latum</name>
    <dbReference type="NCBI Taxonomy" id="33977"/>
    <lineage>
        <taxon>Bacteria</taxon>
        <taxon>Bacillati</taxon>
        <taxon>Bacillota</taxon>
        <taxon>Bacilli</taxon>
        <taxon>Bacillales</taxon>
        <taxon>Caryophanaceae</taxon>
        <taxon>Caryophanon</taxon>
    </lineage>
</organism>
<dbReference type="Pfam" id="PF03006">
    <property type="entry name" value="HlyIII"/>
    <property type="match status" value="1"/>
</dbReference>
<comment type="similarity">
    <text evidence="2">Belongs to the UPF0073 (Hly-III) family.</text>
</comment>
<feature type="transmembrane region" description="Helical" evidence="8">
    <location>
        <begin position="85"/>
        <end position="104"/>
    </location>
</feature>
<protein>
    <submittedName>
        <fullName evidence="9">Hemolysin D</fullName>
    </submittedName>
</protein>
<feature type="binding site" evidence="7">
    <location>
        <position position="71"/>
    </location>
    <ligand>
        <name>Zn(2+)</name>
        <dbReference type="ChEBI" id="CHEBI:29105"/>
    </ligand>
</feature>
<dbReference type="RefSeq" id="WP_066464072.1">
    <property type="nucleotide sequence ID" value="NZ_MATO01000034.1"/>
</dbReference>
<dbReference type="Proteomes" id="UP000093482">
    <property type="component" value="Unassembled WGS sequence"/>
</dbReference>
<evidence type="ECO:0000256" key="7">
    <source>
        <dbReference type="PIRSR" id="PIRSR604254-1"/>
    </source>
</evidence>
<proteinExistence type="inferred from homology"/>
<feature type="transmembrane region" description="Helical" evidence="8">
    <location>
        <begin position="137"/>
        <end position="153"/>
    </location>
</feature>
<dbReference type="GO" id="GO:0140911">
    <property type="term" value="F:pore-forming activity"/>
    <property type="evidence" value="ECO:0007669"/>
    <property type="project" value="InterPro"/>
</dbReference>
<evidence type="ECO:0000256" key="1">
    <source>
        <dbReference type="ARBA" id="ARBA00004651"/>
    </source>
</evidence>
<dbReference type="OrthoDB" id="9813689at2"/>
<feature type="binding site" evidence="7">
    <location>
        <position position="191"/>
    </location>
    <ligand>
        <name>Zn(2+)</name>
        <dbReference type="ChEBI" id="CHEBI:29105"/>
    </ligand>
</feature>
<evidence type="ECO:0000256" key="8">
    <source>
        <dbReference type="SAM" id="Phobius"/>
    </source>
</evidence>
<gene>
    <name evidence="9" type="ORF">A6K76_01330</name>
</gene>
<feature type="transmembrane region" description="Helical" evidence="8">
    <location>
        <begin position="50"/>
        <end position="73"/>
    </location>
</feature>
<evidence type="ECO:0000256" key="4">
    <source>
        <dbReference type="ARBA" id="ARBA00022692"/>
    </source>
</evidence>
<comment type="caution">
    <text evidence="9">The sequence shown here is derived from an EMBL/GenBank/DDBJ whole genome shotgun (WGS) entry which is preliminary data.</text>
</comment>
<dbReference type="EMBL" id="MATO01000034">
    <property type="protein sequence ID" value="OCS90722.1"/>
    <property type="molecule type" value="Genomic_DNA"/>
</dbReference>
<feature type="transmembrane region" description="Helical" evidence="8">
    <location>
        <begin position="165"/>
        <end position="182"/>
    </location>
</feature>
<dbReference type="InterPro" id="IPR004254">
    <property type="entry name" value="AdipoR/HlyIII-related"/>
</dbReference>
<evidence type="ECO:0000256" key="3">
    <source>
        <dbReference type="ARBA" id="ARBA00022475"/>
    </source>
</evidence>
<dbReference type="InterPro" id="IPR005744">
    <property type="entry name" value="Hy-lIII"/>
</dbReference>
<sequence>MAQIVTMQANYSKKQELWNTITHGLGFVLAIPATWALVDKAQANGSMTELASYLIFGIAMMVLYLSSTLYHALPVYKDFFKKMDHGAIFLLIAGTYAPISLIAVGGTLGWTILIVELTLAVVGIVLKFYFVHRFKRASLIVYIAMGWLIIFAYKPLLAVIGVEGFLWLLAGGLSYTVGTYFYRNDNIPYNHAIWHLFVLGGSACMYVTVLNYL</sequence>
<dbReference type="GO" id="GO:0005886">
    <property type="term" value="C:plasma membrane"/>
    <property type="evidence" value="ECO:0007669"/>
    <property type="project" value="UniProtKB-SubCell"/>
</dbReference>
<dbReference type="NCBIfam" id="TIGR01065">
    <property type="entry name" value="hlyIII"/>
    <property type="match status" value="1"/>
</dbReference>
<reference evidence="9 10" key="1">
    <citation type="submission" date="2016-07" db="EMBL/GenBank/DDBJ databases">
        <title>Caryophanon latum genome sequencing.</title>
        <authorList>
            <person name="Verma A."/>
            <person name="Pal Y."/>
            <person name="Krishnamurthi S."/>
        </authorList>
    </citation>
    <scope>NUCLEOTIDE SEQUENCE [LARGE SCALE GENOMIC DNA]</scope>
    <source>
        <strain evidence="9 10">DSM 14151</strain>
    </source>
</reference>
<keyword evidence="10" id="KW-1185">Reference proteome</keyword>
<evidence type="ECO:0000256" key="2">
    <source>
        <dbReference type="ARBA" id="ARBA00008488"/>
    </source>
</evidence>
<evidence type="ECO:0000256" key="5">
    <source>
        <dbReference type="ARBA" id="ARBA00022989"/>
    </source>
</evidence>
<feature type="binding site" evidence="7">
    <location>
        <position position="195"/>
    </location>
    <ligand>
        <name>Zn(2+)</name>
        <dbReference type="ChEBI" id="CHEBI:29105"/>
    </ligand>
</feature>
<name>A0A1C0YUA0_9BACL</name>
<dbReference type="PANTHER" id="PTHR20855:SF3">
    <property type="entry name" value="LD03007P"/>
    <property type="match status" value="1"/>
</dbReference>
<feature type="transmembrane region" description="Helical" evidence="8">
    <location>
        <begin position="110"/>
        <end position="130"/>
    </location>
</feature>
<feature type="transmembrane region" description="Helical" evidence="8">
    <location>
        <begin position="17"/>
        <end position="38"/>
    </location>
</feature>
<keyword evidence="6 8" id="KW-0472">Membrane</keyword>
<dbReference type="AlphaFoldDB" id="A0A1C0YUA0"/>